<dbReference type="GO" id="GO:0045095">
    <property type="term" value="C:keratin filament"/>
    <property type="evidence" value="ECO:0007669"/>
    <property type="project" value="Ensembl"/>
</dbReference>
<dbReference type="Pfam" id="PF16208">
    <property type="entry name" value="Keratin_2_head"/>
    <property type="match status" value="1"/>
</dbReference>
<organism evidence="8 9">
    <name type="scientific">Panthera tigris altaica</name>
    <name type="common">Siberian tiger</name>
    <dbReference type="NCBI Taxonomy" id="74533"/>
    <lineage>
        <taxon>Eukaryota</taxon>
        <taxon>Metazoa</taxon>
        <taxon>Chordata</taxon>
        <taxon>Craniata</taxon>
        <taxon>Vertebrata</taxon>
        <taxon>Euteleostomi</taxon>
        <taxon>Mammalia</taxon>
        <taxon>Eutheria</taxon>
        <taxon>Laurasiatheria</taxon>
        <taxon>Carnivora</taxon>
        <taxon>Feliformia</taxon>
        <taxon>Felidae</taxon>
        <taxon>Pantherinae</taxon>
        <taxon>Panthera</taxon>
    </lineage>
</organism>
<dbReference type="FunFam" id="1.20.5.170:FF:000004">
    <property type="entry name" value="Keratin, type II cytoskeletal 5"/>
    <property type="match status" value="1"/>
</dbReference>
<dbReference type="GO" id="GO:0005829">
    <property type="term" value="C:cytosol"/>
    <property type="evidence" value="ECO:0007669"/>
    <property type="project" value="Ensembl"/>
</dbReference>
<dbReference type="Gene3D" id="1.20.5.170">
    <property type="match status" value="1"/>
</dbReference>
<dbReference type="GO" id="GO:0032980">
    <property type="term" value="P:keratinocyte activation"/>
    <property type="evidence" value="ECO:0007669"/>
    <property type="project" value="Ensembl"/>
</dbReference>
<dbReference type="InterPro" id="IPR018039">
    <property type="entry name" value="IF_conserved"/>
</dbReference>
<evidence type="ECO:0000313" key="8">
    <source>
        <dbReference type="Ensembl" id="ENSPTIP00000025173.1"/>
    </source>
</evidence>
<reference evidence="8" key="1">
    <citation type="submission" date="2025-08" db="UniProtKB">
        <authorList>
            <consortium name="Ensembl"/>
        </authorList>
    </citation>
    <scope>IDENTIFICATION</scope>
</reference>
<dbReference type="InterPro" id="IPR003054">
    <property type="entry name" value="Keratin_II"/>
</dbReference>
<dbReference type="GO" id="GO:0003334">
    <property type="term" value="P:keratinocyte development"/>
    <property type="evidence" value="ECO:0007669"/>
    <property type="project" value="Ensembl"/>
</dbReference>
<accession>A0A8C9L248</accession>
<dbReference type="GO" id="GO:0030280">
    <property type="term" value="F:structural constituent of skin epidermis"/>
    <property type="evidence" value="ECO:0007669"/>
    <property type="project" value="Ensembl"/>
</dbReference>
<dbReference type="InterPro" id="IPR039008">
    <property type="entry name" value="IF_rod_dom"/>
</dbReference>
<feature type="domain" description="IF rod" evidence="7">
    <location>
        <begin position="169"/>
        <end position="462"/>
    </location>
</feature>
<dbReference type="GO" id="GO:0045684">
    <property type="term" value="P:positive regulation of epidermis development"/>
    <property type="evidence" value="ECO:0007669"/>
    <property type="project" value="Ensembl"/>
</dbReference>
<dbReference type="GO" id="GO:0051546">
    <property type="term" value="P:keratinocyte migration"/>
    <property type="evidence" value="ECO:0007669"/>
    <property type="project" value="Ensembl"/>
</dbReference>
<dbReference type="PANTHER" id="PTHR45616">
    <property type="entry name" value="GATA-TYPE DOMAIN-CONTAINING PROTEIN"/>
    <property type="match status" value="1"/>
</dbReference>
<sequence>MSCQISCKSRRGGGGGGRFRGFSSGSAVVSGGSRRSATSFSCLSRHGGGGGGFGGGGFGSRSLVGLGGTKSISISVAGGGGSFGSGGGFGGRGGGFGGGGFGGGGFGGGGFGGGRFGGGGGFGGFGGPGGMGPGGFPGGGIHEVSVNQSLLQPLNVKVDPEIQNVKSREREQIKTLNNKFASFIDKVRFLEQQNQVLQTKWELLQQIDVSTRTTNLEPIFQMYIAKLKKYVDTLSAERTSQDSELNNMQDLVEDFKKKYEDEINKRTAAENDFVTLKKDVDNVYMTKVELQAKTDVLNQELEFMKFLFDAELSQMQQSITDTSVVLSMDNNRSLDLDSIISEVRAQYEEIAQKSKAEAEALYHSKYEELQITAGKHGDREIAHVKKQCKSVQEAIADAEQKGEHALKDAQGKLSDLEDALQQAKEDLARLLKDYQELMNVKLALDVEIATYRKLLEGEECRWGHLGSRRVTWSTLPSLLEPGLEAKAGFGSGGRGSGSRGGGYSSGSGSYSSGGRGSSSRGGSGGGYGSGGGSRGGSSSGGGYGSGGGSRGGSGSEKGGSGSGEGYSSSVTFSFR</sequence>
<proteinExistence type="inferred from homology"/>
<feature type="region of interest" description="Disordered" evidence="6">
    <location>
        <begin position="483"/>
        <end position="575"/>
    </location>
</feature>
<dbReference type="PRINTS" id="PR01276">
    <property type="entry name" value="TYPE2KERATIN"/>
</dbReference>
<dbReference type="Pfam" id="PF00038">
    <property type="entry name" value="Filament"/>
    <property type="match status" value="1"/>
</dbReference>
<dbReference type="FunFam" id="1.20.5.1160:FF:000001">
    <property type="entry name" value="Keratin type II"/>
    <property type="match status" value="1"/>
</dbReference>
<dbReference type="GO" id="GO:0001533">
    <property type="term" value="C:cornified envelope"/>
    <property type="evidence" value="ECO:0007669"/>
    <property type="project" value="Ensembl"/>
</dbReference>
<dbReference type="Ensembl" id="ENSPTIT00000029685.1">
    <property type="protein sequence ID" value="ENSPTIP00000025173.1"/>
    <property type="gene ID" value="ENSPTIG00000021053.1"/>
</dbReference>
<feature type="compositionally biased region" description="Gly residues" evidence="6">
    <location>
        <begin position="489"/>
        <end position="564"/>
    </location>
</feature>
<evidence type="ECO:0000256" key="4">
    <source>
        <dbReference type="RuleBase" id="RU000685"/>
    </source>
</evidence>
<feature type="coiled-coil region" evidence="5">
    <location>
        <begin position="245"/>
        <end position="272"/>
    </location>
</feature>
<evidence type="ECO:0000256" key="1">
    <source>
        <dbReference type="ARBA" id="ARBA00022744"/>
    </source>
</evidence>
<feature type="coiled-coil region" evidence="5">
    <location>
        <begin position="381"/>
        <end position="440"/>
    </location>
</feature>
<dbReference type="PANTHER" id="PTHR45616:SF14">
    <property type="entry name" value="KERATIN, TYPE II CYTOSKELETAL 2 EPIDERMAL"/>
    <property type="match status" value="1"/>
</dbReference>
<dbReference type="GO" id="GO:0031424">
    <property type="term" value="P:keratinization"/>
    <property type="evidence" value="ECO:0007669"/>
    <property type="project" value="Ensembl"/>
</dbReference>
<dbReference type="GO" id="GO:0005615">
    <property type="term" value="C:extracellular space"/>
    <property type="evidence" value="ECO:0007669"/>
    <property type="project" value="TreeGrafter"/>
</dbReference>
<evidence type="ECO:0000256" key="5">
    <source>
        <dbReference type="SAM" id="Coils"/>
    </source>
</evidence>
<dbReference type="GO" id="GO:0045109">
    <property type="term" value="P:intermediate filament organization"/>
    <property type="evidence" value="ECO:0007669"/>
    <property type="project" value="Ensembl"/>
</dbReference>
<dbReference type="Proteomes" id="UP000675900">
    <property type="component" value="Unassembled WGS sequence"/>
</dbReference>
<dbReference type="Gene3D" id="1.20.5.1160">
    <property type="entry name" value="Vasodilator-stimulated phosphoprotein"/>
    <property type="match status" value="1"/>
</dbReference>
<comment type="similarity">
    <text evidence="4">Belongs to the intermediate filament family.</text>
</comment>
<dbReference type="GO" id="GO:0008092">
    <property type="term" value="F:cytoskeletal protein binding"/>
    <property type="evidence" value="ECO:0007669"/>
    <property type="project" value="Ensembl"/>
</dbReference>
<dbReference type="SUPFAM" id="SSF64593">
    <property type="entry name" value="Intermediate filament protein, coiled coil region"/>
    <property type="match status" value="3"/>
</dbReference>
<evidence type="ECO:0000259" key="7">
    <source>
        <dbReference type="PROSITE" id="PS51842"/>
    </source>
</evidence>
<evidence type="ECO:0000256" key="6">
    <source>
        <dbReference type="SAM" id="MobiDB-lite"/>
    </source>
</evidence>
<dbReference type="GeneTree" id="ENSGT00940000162573"/>
<dbReference type="PROSITE" id="PS51842">
    <property type="entry name" value="IF_ROD_2"/>
    <property type="match status" value="1"/>
</dbReference>
<gene>
    <name evidence="8" type="primary">KRT2</name>
</gene>
<protein>
    <submittedName>
        <fullName evidence="8">Keratin 2</fullName>
    </submittedName>
</protein>
<dbReference type="PROSITE" id="PS00226">
    <property type="entry name" value="IF_ROD_1"/>
    <property type="match status" value="1"/>
</dbReference>
<keyword evidence="9" id="KW-1185">Reference proteome</keyword>
<dbReference type="AlphaFoldDB" id="A0A8C9L248"/>
<keyword evidence="1" id="KW-0416">Keratin</keyword>
<keyword evidence="3 5" id="KW-0175">Coiled coil</keyword>
<dbReference type="InterPro" id="IPR032444">
    <property type="entry name" value="Keratin_2_head"/>
</dbReference>
<evidence type="ECO:0000256" key="2">
    <source>
        <dbReference type="ARBA" id="ARBA00022754"/>
    </source>
</evidence>
<dbReference type="GO" id="GO:0043616">
    <property type="term" value="P:keratinocyte proliferation"/>
    <property type="evidence" value="ECO:0007669"/>
    <property type="project" value="Ensembl"/>
</dbReference>
<evidence type="ECO:0000313" key="9">
    <source>
        <dbReference type="Proteomes" id="UP000675900"/>
    </source>
</evidence>
<reference evidence="8" key="2">
    <citation type="submission" date="2025-09" db="UniProtKB">
        <authorList>
            <consortium name="Ensembl"/>
        </authorList>
    </citation>
    <scope>IDENTIFICATION</scope>
</reference>
<evidence type="ECO:0000256" key="3">
    <source>
        <dbReference type="ARBA" id="ARBA00023054"/>
    </source>
</evidence>
<keyword evidence="2 4" id="KW-0403">Intermediate filament</keyword>
<name>A0A8C9L248_PANTA</name>
<dbReference type="SMART" id="SM01391">
    <property type="entry name" value="Filament"/>
    <property type="match status" value="1"/>
</dbReference>